<accession>A0A6F8T1D6</accession>
<dbReference type="Proteomes" id="UP000502894">
    <property type="component" value="Chromosome"/>
</dbReference>
<sequence>MGKKYKKTGSYEKYLDWDSGPLRIEVEYSSNQSAVKINKVCVLGYTKHKEYRLGWEFLSPVLHLEFNSNESLMAFFNMCPDSIKALPRSSRSGEINENYKLLGTADEKIAISIRGYHGLEVSFQVCNQQYFGSKHQPIKFEIHDVPFESVSIWKDLLLTMYLFDEFDARTIRELFFAFKVADFFCEEDVIKLARDNYFDMAFHLATLVDERFNRGLLCQLGEYCLSKFQTKNAELCYQEIISSGFKNGYHKASSRMIQLNGRVSEKDAINARELMFLHELQSECKDYQRIDDLFHSISGLSAQNPITKNVYSPSSLFAIAQQMKRLVQENAKLKQEITSLSSSPATDETNEKNNSPGFFK</sequence>
<keyword evidence="3" id="KW-1185">Reference proteome</keyword>
<feature type="region of interest" description="Disordered" evidence="1">
    <location>
        <begin position="337"/>
        <end position="360"/>
    </location>
</feature>
<proteinExistence type="predicted"/>
<dbReference type="AlphaFoldDB" id="A0A6F8T1D6"/>
<evidence type="ECO:0000313" key="2">
    <source>
        <dbReference type="EMBL" id="BCA93970.1"/>
    </source>
</evidence>
<dbReference type="KEGG" id="lant:TUM19329_03310"/>
<evidence type="ECO:0000313" key="3">
    <source>
        <dbReference type="Proteomes" id="UP000502894"/>
    </source>
</evidence>
<protein>
    <submittedName>
        <fullName evidence="2">Uncharacterized protein</fullName>
    </submittedName>
</protein>
<organism evidence="2 3">
    <name type="scientific">Legionella antarctica</name>
    <dbReference type="NCBI Taxonomy" id="2708020"/>
    <lineage>
        <taxon>Bacteria</taxon>
        <taxon>Pseudomonadati</taxon>
        <taxon>Pseudomonadota</taxon>
        <taxon>Gammaproteobacteria</taxon>
        <taxon>Legionellales</taxon>
        <taxon>Legionellaceae</taxon>
        <taxon>Legionella</taxon>
    </lineage>
</organism>
<evidence type="ECO:0000256" key="1">
    <source>
        <dbReference type="SAM" id="MobiDB-lite"/>
    </source>
</evidence>
<reference evidence="2" key="1">
    <citation type="journal article" date="2020" name="Microbiol. Resour. Announc.">
        <title>Complete Genome Sequence of Novel Psychrotolerant Legionella Strain TUM19329, Isolated from Antarctic Lake Sediment.</title>
        <authorList>
            <person name="Shimada S."/>
            <person name="Nakai R."/>
            <person name="Aoki K."/>
            <person name="Shimoeda N."/>
            <person name="Ohno G."/>
            <person name="Miyazaki Y."/>
            <person name="Kudoh S."/>
            <person name="Imura S."/>
            <person name="Watanabe K."/>
            <person name="Ishii Y."/>
            <person name="Tateda K."/>
        </authorList>
    </citation>
    <scope>NUCLEOTIDE SEQUENCE [LARGE SCALE GENOMIC DNA]</scope>
    <source>
        <strain evidence="2">TUM19329</strain>
    </source>
</reference>
<gene>
    <name evidence="2" type="ORF">TUM19329_03310</name>
</gene>
<name>A0A6F8T1D6_9GAMM</name>
<dbReference type="RefSeq" id="WP_173235911.1">
    <property type="nucleotide sequence ID" value="NZ_AP022839.1"/>
</dbReference>
<dbReference type="EMBL" id="AP022839">
    <property type="protein sequence ID" value="BCA93970.1"/>
    <property type="molecule type" value="Genomic_DNA"/>
</dbReference>